<evidence type="ECO:0000256" key="8">
    <source>
        <dbReference type="RuleBase" id="RU364135"/>
    </source>
</evidence>
<reference evidence="11" key="1">
    <citation type="submission" date="2025-08" db="UniProtKB">
        <authorList>
            <consortium name="Ensembl"/>
        </authorList>
    </citation>
    <scope>IDENTIFICATION</scope>
</reference>
<feature type="compositionally biased region" description="Basic and acidic residues" evidence="9">
    <location>
        <begin position="7"/>
        <end position="22"/>
    </location>
</feature>
<proteinExistence type="inferred from homology"/>
<evidence type="ECO:0000256" key="5">
    <source>
        <dbReference type="ARBA" id="ARBA00023187"/>
    </source>
</evidence>
<keyword evidence="4 7" id="KW-0694">RNA-binding</keyword>
<evidence type="ECO:0000256" key="2">
    <source>
        <dbReference type="ARBA" id="ARBA00022664"/>
    </source>
</evidence>
<feature type="domain" description="RRM" evidence="10">
    <location>
        <begin position="145"/>
        <end position="227"/>
    </location>
</feature>
<dbReference type="SUPFAM" id="SSF54928">
    <property type="entry name" value="RNA-binding domain, RBD"/>
    <property type="match status" value="3"/>
</dbReference>
<name>A0A2K5KGW7_COLAP</name>
<comment type="subcellular location">
    <subcellularLocation>
        <location evidence="1 8">Nucleus</location>
    </subcellularLocation>
</comment>
<comment type="similarity">
    <text evidence="8">Belongs to the splicing factor SR family.</text>
</comment>
<dbReference type="AlphaFoldDB" id="A0A2K5KGW7"/>
<comment type="function">
    <text evidence="8">Necessary for the splicing of pre-mRNA.</text>
</comment>
<dbReference type="InterPro" id="IPR035979">
    <property type="entry name" value="RBD_domain_sf"/>
</dbReference>
<evidence type="ECO:0000313" key="12">
    <source>
        <dbReference type="Proteomes" id="UP000233080"/>
    </source>
</evidence>
<feature type="compositionally biased region" description="Basic residues" evidence="9">
    <location>
        <begin position="75"/>
        <end position="85"/>
    </location>
</feature>
<dbReference type="Ensembl" id="ENSCANT00000063591.1">
    <property type="protein sequence ID" value="ENSCANP00000040326.1"/>
    <property type="gene ID" value="ENSCANG00000043845.1"/>
</dbReference>
<feature type="region of interest" description="Disordered" evidence="9">
    <location>
        <begin position="1"/>
        <end position="85"/>
    </location>
</feature>
<reference evidence="11" key="2">
    <citation type="submission" date="2025-09" db="UniProtKB">
        <authorList>
            <consortium name="Ensembl"/>
        </authorList>
    </citation>
    <scope>IDENTIFICATION</scope>
</reference>
<dbReference type="InterPro" id="IPR000504">
    <property type="entry name" value="RRM_dom"/>
</dbReference>
<feature type="compositionally biased region" description="Basic residues" evidence="9">
    <location>
        <begin position="23"/>
        <end position="41"/>
    </location>
</feature>
<evidence type="ECO:0000313" key="11">
    <source>
        <dbReference type="Ensembl" id="ENSCANP00000040326.1"/>
    </source>
</evidence>
<dbReference type="InterPro" id="IPR006529">
    <property type="entry name" value="U2AF_lg"/>
</dbReference>
<dbReference type="GO" id="GO:0008380">
    <property type="term" value="P:RNA splicing"/>
    <property type="evidence" value="ECO:0007669"/>
    <property type="project" value="UniProtKB-KW"/>
</dbReference>
<dbReference type="Pfam" id="PF00076">
    <property type="entry name" value="RRM_1"/>
    <property type="match status" value="1"/>
</dbReference>
<evidence type="ECO:0000256" key="1">
    <source>
        <dbReference type="ARBA" id="ARBA00004123"/>
    </source>
</evidence>
<evidence type="ECO:0000256" key="4">
    <source>
        <dbReference type="ARBA" id="ARBA00022884"/>
    </source>
</evidence>
<evidence type="ECO:0000256" key="7">
    <source>
        <dbReference type="PROSITE-ProRule" id="PRU00176"/>
    </source>
</evidence>
<keyword evidence="6 8" id="KW-0539">Nucleus</keyword>
<dbReference type="GO" id="GO:0006397">
    <property type="term" value="P:mRNA processing"/>
    <property type="evidence" value="ECO:0007669"/>
    <property type="project" value="UniProtKB-KW"/>
</dbReference>
<dbReference type="GO" id="GO:0003723">
    <property type="term" value="F:RNA binding"/>
    <property type="evidence" value="ECO:0007669"/>
    <property type="project" value="UniProtKB-UniRule"/>
</dbReference>
<feature type="domain" description="RRM" evidence="10">
    <location>
        <begin position="255"/>
        <end position="333"/>
    </location>
</feature>
<dbReference type="CDD" id="cd12230">
    <property type="entry name" value="RRM1_U2AF65"/>
    <property type="match status" value="1"/>
</dbReference>
<sequence>MSDFDEFERQLNENKQERDKENRHRKRSHSRSRSRDRKRRSWSRDRRNRDQRSASRDRRRRSKPLTRGHGGLIRSPRHEKKKKVRKYWDVPPPGFEHITPMQYKAMRAAGQIAATAFLPTMTPDGQAVTPTPVPVVGSQMTRQARCLYVGNTPFGITEEAMMDFFNAQMRLGGLTQAPGNPVLAVQINQDKNFAFLEFRSVDETTQAMTFDGIIFQGQSLKICRPRDYQPLPGMSENPSVYVPGVVCTVVPDSAHKLFIGALPNYLNDDQVKELLTSFGPLKAFNLVKDSASGLFKGYAFCEYVDISVTDQAIAGLNGMQLGDEKLLVQRASVGAKNATLSTINQTPVTLQVPGLMSSQVQMGDHPTEVLCLMNMVLPEELLDDEEYEEIEEIVKDMRDECSKYGLVKSIEMPRPVDSVEVPGCRKIFVAFTSVFDCQKAMQGLTGRKFANRVVVTKYCDPDSYHRPDFW</sequence>
<evidence type="ECO:0000259" key="10">
    <source>
        <dbReference type="PROSITE" id="PS50102"/>
    </source>
</evidence>
<protein>
    <recommendedName>
        <fullName evidence="8">Splicing factor U2AF subunit</fullName>
    </recommendedName>
    <alternativeName>
        <fullName evidence="8">U2 snRNP auxiliary factor large subunit</fullName>
    </alternativeName>
</protein>
<keyword evidence="5 8" id="KW-0508">mRNA splicing</keyword>
<keyword evidence="3" id="KW-0677">Repeat</keyword>
<dbReference type="GO" id="GO:0005634">
    <property type="term" value="C:nucleus"/>
    <property type="evidence" value="ECO:0007669"/>
    <property type="project" value="UniProtKB-SubCell"/>
</dbReference>
<feature type="compositionally biased region" description="Basic residues" evidence="9">
    <location>
        <begin position="57"/>
        <end position="66"/>
    </location>
</feature>
<dbReference type="NCBIfam" id="TIGR01642">
    <property type="entry name" value="U2AF_lg"/>
    <property type="match status" value="1"/>
</dbReference>
<keyword evidence="2 8" id="KW-0507">mRNA processing</keyword>
<keyword evidence="12" id="KW-1185">Reference proteome</keyword>
<evidence type="ECO:0000256" key="6">
    <source>
        <dbReference type="ARBA" id="ARBA00023242"/>
    </source>
</evidence>
<dbReference type="STRING" id="336983.ENSCANP00000040326"/>
<evidence type="ECO:0000256" key="9">
    <source>
        <dbReference type="SAM" id="MobiDB-lite"/>
    </source>
</evidence>
<dbReference type="CDD" id="cd12231">
    <property type="entry name" value="RRM2_U2AF65"/>
    <property type="match status" value="1"/>
</dbReference>
<dbReference type="Gene3D" id="3.30.70.330">
    <property type="match status" value="3"/>
</dbReference>
<feature type="compositionally biased region" description="Basic and acidic residues" evidence="9">
    <location>
        <begin position="42"/>
        <end position="56"/>
    </location>
</feature>
<accession>A0A2K5KGW7</accession>
<dbReference type="PROSITE" id="PS50102">
    <property type="entry name" value="RRM"/>
    <property type="match status" value="2"/>
</dbReference>
<dbReference type="InterPro" id="IPR012677">
    <property type="entry name" value="Nucleotide-bd_a/b_plait_sf"/>
</dbReference>
<evidence type="ECO:0000256" key="3">
    <source>
        <dbReference type="ARBA" id="ARBA00022737"/>
    </source>
</evidence>
<dbReference type="CDD" id="cd12232">
    <property type="entry name" value="RRM3_U2AF65"/>
    <property type="match status" value="1"/>
</dbReference>
<organism evidence="11 12">
    <name type="scientific">Colobus angolensis palliatus</name>
    <name type="common">Peters' Angolan colobus</name>
    <dbReference type="NCBI Taxonomy" id="336983"/>
    <lineage>
        <taxon>Eukaryota</taxon>
        <taxon>Metazoa</taxon>
        <taxon>Chordata</taxon>
        <taxon>Craniata</taxon>
        <taxon>Vertebrata</taxon>
        <taxon>Euteleostomi</taxon>
        <taxon>Mammalia</taxon>
        <taxon>Eutheria</taxon>
        <taxon>Euarchontoglires</taxon>
        <taxon>Primates</taxon>
        <taxon>Haplorrhini</taxon>
        <taxon>Catarrhini</taxon>
        <taxon>Cercopithecidae</taxon>
        <taxon>Colobinae</taxon>
        <taxon>Colobus</taxon>
    </lineage>
</organism>
<dbReference type="PANTHER" id="PTHR23139">
    <property type="entry name" value="RNA-BINDING PROTEIN"/>
    <property type="match status" value="1"/>
</dbReference>
<dbReference type="SMART" id="SM00360">
    <property type="entry name" value="RRM"/>
    <property type="match status" value="3"/>
</dbReference>
<dbReference type="Proteomes" id="UP000233080">
    <property type="component" value="Unassembled WGS sequence"/>
</dbReference>